<dbReference type="SUPFAM" id="SSF46785">
    <property type="entry name" value="Winged helix' DNA-binding domain"/>
    <property type="match status" value="1"/>
</dbReference>
<evidence type="ECO:0000259" key="4">
    <source>
        <dbReference type="PROSITE" id="PS50949"/>
    </source>
</evidence>
<dbReference type="Pfam" id="PF07729">
    <property type="entry name" value="FCD"/>
    <property type="match status" value="1"/>
</dbReference>
<keyword evidence="2" id="KW-0238">DNA-binding</keyword>
<evidence type="ECO:0000313" key="6">
    <source>
        <dbReference type="Proteomes" id="UP000037247"/>
    </source>
</evidence>
<dbReference type="PANTHER" id="PTHR43537">
    <property type="entry name" value="TRANSCRIPTIONAL REGULATOR, GNTR FAMILY"/>
    <property type="match status" value="1"/>
</dbReference>
<sequence>MQSPSGRDKAYEYVRDVVLTSPAAAGAFLNEQDLATQIGVSRTPVREALLMLQAQGLVELVPKRGAHVPPMSGRQLRELMDLRGVLERHAASIALRAKSAPVAQMRAILADQHQLADAPSDEAAKQFIDLDGSFHMALIDAAGSELLSTTYAGLRSRQLRAGLTALSTTPDRQQSVCREHGAIVDALESGDESAVGNAIDAHLEITLQALLRG</sequence>
<dbReference type="InterPro" id="IPR008920">
    <property type="entry name" value="TF_FadR/GntR_C"/>
</dbReference>
<dbReference type="InterPro" id="IPR036390">
    <property type="entry name" value="WH_DNA-bd_sf"/>
</dbReference>
<gene>
    <name evidence="5" type="ORF">ABW18_03400</name>
</gene>
<dbReference type="PANTHER" id="PTHR43537:SF24">
    <property type="entry name" value="GLUCONATE OPERON TRANSCRIPTIONAL REPRESSOR"/>
    <property type="match status" value="1"/>
</dbReference>
<evidence type="ECO:0000313" key="5">
    <source>
        <dbReference type="EMBL" id="KNA92399.1"/>
    </source>
</evidence>
<accession>A0ABR5IFC7</accession>
<protein>
    <submittedName>
        <fullName evidence="5">GntR family transcriptional regulator</fullName>
    </submittedName>
</protein>
<dbReference type="InterPro" id="IPR011711">
    <property type="entry name" value="GntR_C"/>
</dbReference>
<dbReference type="SMART" id="SM00895">
    <property type="entry name" value="FCD"/>
    <property type="match status" value="1"/>
</dbReference>
<dbReference type="PRINTS" id="PR00035">
    <property type="entry name" value="HTHGNTR"/>
</dbReference>
<dbReference type="SUPFAM" id="SSF48008">
    <property type="entry name" value="GntR ligand-binding domain-like"/>
    <property type="match status" value="1"/>
</dbReference>
<dbReference type="InterPro" id="IPR000524">
    <property type="entry name" value="Tscrpt_reg_HTH_GntR"/>
</dbReference>
<dbReference type="PROSITE" id="PS50949">
    <property type="entry name" value="HTH_GNTR"/>
    <property type="match status" value="1"/>
</dbReference>
<dbReference type="Gene3D" id="1.20.120.530">
    <property type="entry name" value="GntR ligand-binding domain-like"/>
    <property type="match status" value="1"/>
</dbReference>
<keyword evidence="1" id="KW-0805">Transcription regulation</keyword>
<dbReference type="Gene3D" id="1.10.10.10">
    <property type="entry name" value="Winged helix-like DNA-binding domain superfamily/Winged helix DNA-binding domain"/>
    <property type="match status" value="1"/>
</dbReference>
<dbReference type="SMART" id="SM00345">
    <property type="entry name" value="HTH_GNTR"/>
    <property type="match status" value="1"/>
</dbReference>
<comment type="caution">
    <text evidence="5">The sequence shown here is derived from an EMBL/GenBank/DDBJ whole genome shotgun (WGS) entry which is preliminary data.</text>
</comment>
<evidence type="ECO:0000256" key="2">
    <source>
        <dbReference type="ARBA" id="ARBA00023125"/>
    </source>
</evidence>
<name>A0ABR5IFC7_9ACTN</name>
<evidence type="ECO:0000256" key="3">
    <source>
        <dbReference type="ARBA" id="ARBA00023163"/>
    </source>
</evidence>
<dbReference type="Proteomes" id="UP000037247">
    <property type="component" value="Unassembled WGS sequence"/>
</dbReference>
<dbReference type="RefSeq" id="WP_049697625.1">
    <property type="nucleotide sequence ID" value="NZ_CBDRLS010000001.1"/>
</dbReference>
<dbReference type="InterPro" id="IPR036388">
    <property type="entry name" value="WH-like_DNA-bd_sf"/>
</dbReference>
<evidence type="ECO:0000256" key="1">
    <source>
        <dbReference type="ARBA" id="ARBA00023015"/>
    </source>
</evidence>
<dbReference type="EMBL" id="LDTZ01000014">
    <property type="protein sequence ID" value="KNA92399.1"/>
    <property type="molecule type" value="Genomic_DNA"/>
</dbReference>
<reference evidence="5 6" key="1">
    <citation type="submission" date="2015-05" db="EMBL/GenBank/DDBJ databases">
        <title>Draft genome sequence of the bacterium Gordonia jacobaea a new member of the Gordonia genus.</title>
        <authorList>
            <person name="Jimenez-Galisteo G."/>
            <person name="Dominguez A."/>
            <person name="Munoz E."/>
            <person name="Vinas M."/>
        </authorList>
    </citation>
    <scope>NUCLEOTIDE SEQUENCE [LARGE SCALE GENOMIC DNA]</scope>
    <source>
        <strain evidence="6">mv1</strain>
    </source>
</reference>
<dbReference type="Pfam" id="PF00392">
    <property type="entry name" value="GntR"/>
    <property type="match status" value="1"/>
</dbReference>
<organism evidence="5 6">
    <name type="scientific">Gordonia jacobaea</name>
    <dbReference type="NCBI Taxonomy" id="122202"/>
    <lineage>
        <taxon>Bacteria</taxon>
        <taxon>Bacillati</taxon>
        <taxon>Actinomycetota</taxon>
        <taxon>Actinomycetes</taxon>
        <taxon>Mycobacteriales</taxon>
        <taxon>Gordoniaceae</taxon>
        <taxon>Gordonia</taxon>
    </lineage>
</organism>
<proteinExistence type="predicted"/>
<feature type="domain" description="HTH gntR-type" evidence="4">
    <location>
        <begin position="4"/>
        <end position="71"/>
    </location>
</feature>
<keyword evidence="6" id="KW-1185">Reference proteome</keyword>
<keyword evidence="3" id="KW-0804">Transcription</keyword>